<evidence type="ECO:0000256" key="2">
    <source>
        <dbReference type="ARBA" id="ARBA00022475"/>
    </source>
</evidence>
<dbReference type="Pfam" id="PF00672">
    <property type="entry name" value="HAMP"/>
    <property type="match status" value="1"/>
</dbReference>
<dbReference type="Gene3D" id="1.10.287.950">
    <property type="entry name" value="Methyl-accepting chemotaxis protein"/>
    <property type="match status" value="1"/>
</dbReference>
<dbReference type="Proteomes" id="UP000018896">
    <property type="component" value="Unassembled WGS sequence"/>
</dbReference>
<dbReference type="eggNOG" id="COG0840">
    <property type="taxonomic scope" value="Bacteria"/>
</dbReference>
<reference evidence="11 12" key="1">
    <citation type="journal article" date="2014" name="Genome Announc.">
        <title>Draft Genome Sequences of Three Alkaliphilic Bacillus Strains, Bacillus wakoensis JCM 9140T, Bacillus akibai JCM 9157T, and Bacillus hemicellulosilyticus JCM 9152T.</title>
        <authorList>
            <person name="Yuki M."/>
            <person name="Oshima K."/>
            <person name="Suda W."/>
            <person name="Oshida Y."/>
            <person name="Kitamura K."/>
            <person name="Iida T."/>
            <person name="Hattori M."/>
            <person name="Ohkuma M."/>
        </authorList>
    </citation>
    <scope>NUCLEOTIDE SEQUENCE [LARGE SCALE GENOMIC DNA]</scope>
    <source>
        <strain evidence="11 12">JCM 9157</strain>
    </source>
</reference>
<feature type="domain" description="HAMP" evidence="10">
    <location>
        <begin position="201"/>
        <end position="254"/>
    </location>
</feature>
<dbReference type="PANTHER" id="PTHR32089">
    <property type="entry name" value="METHYL-ACCEPTING CHEMOTAXIS PROTEIN MCPB"/>
    <property type="match status" value="1"/>
</dbReference>
<evidence type="ECO:0000256" key="1">
    <source>
        <dbReference type="ARBA" id="ARBA00004236"/>
    </source>
</evidence>
<keyword evidence="4 6" id="KW-0807">Transducer</keyword>
<evidence type="ECO:0000256" key="4">
    <source>
        <dbReference type="ARBA" id="ARBA00023224"/>
    </source>
</evidence>
<evidence type="ECO:0000256" key="6">
    <source>
        <dbReference type="PROSITE-ProRule" id="PRU00284"/>
    </source>
</evidence>
<proteinExistence type="inferred from homology"/>
<dbReference type="SUPFAM" id="SSF58104">
    <property type="entry name" value="Methyl-accepting chemotaxis protein (MCP) signaling domain"/>
    <property type="match status" value="1"/>
</dbReference>
<evidence type="ECO:0000256" key="7">
    <source>
        <dbReference type="SAM" id="Coils"/>
    </source>
</evidence>
<protein>
    <submittedName>
        <fullName evidence="11">Methyl-accepting chemotaxis sensory transducer</fullName>
    </submittedName>
</protein>
<dbReference type="CDD" id="cd11386">
    <property type="entry name" value="MCP_signal"/>
    <property type="match status" value="1"/>
</dbReference>
<evidence type="ECO:0000256" key="8">
    <source>
        <dbReference type="SAM" id="Phobius"/>
    </source>
</evidence>
<dbReference type="InterPro" id="IPR004089">
    <property type="entry name" value="MCPsignal_dom"/>
</dbReference>
<accession>W4QN16</accession>
<comment type="subcellular location">
    <subcellularLocation>
        <location evidence="1">Cell membrane</location>
    </subcellularLocation>
</comment>
<dbReference type="PANTHER" id="PTHR32089:SF112">
    <property type="entry name" value="LYSOZYME-LIKE PROTEIN-RELATED"/>
    <property type="match status" value="1"/>
</dbReference>
<keyword evidence="12" id="KW-1185">Reference proteome</keyword>
<evidence type="ECO:0000313" key="11">
    <source>
        <dbReference type="EMBL" id="GAE33043.1"/>
    </source>
</evidence>
<dbReference type="SMART" id="SM00283">
    <property type="entry name" value="MA"/>
    <property type="match status" value="1"/>
</dbReference>
<comment type="caution">
    <text evidence="11">The sequence shown here is derived from an EMBL/GenBank/DDBJ whole genome shotgun (WGS) entry which is preliminary data.</text>
</comment>
<keyword evidence="3 8" id="KW-0472">Membrane</keyword>
<evidence type="ECO:0000259" key="9">
    <source>
        <dbReference type="PROSITE" id="PS50111"/>
    </source>
</evidence>
<feature type="transmembrane region" description="Helical" evidence="8">
    <location>
        <begin position="12"/>
        <end position="33"/>
    </location>
</feature>
<dbReference type="Gene3D" id="6.10.340.10">
    <property type="match status" value="1"/>
</dbReference>
<dbReference type="SMART" id="SM00304">
    <property type="entry name" value="HAMP"/>
    <property type="match status" value="2"/>
</dbReference>
<keyword evidence="7" id="KW-0175">Coiled coil</keyword>
<evidence type="ECO:0000313" key="12">
    <source>
        <dbReference type="Proteomes" id="UP000018896"/>
    </source>
</evidence>
<evidence type="ECO:0000259" key="10">
    <source>
        <dbReference type="PROSITE" id="PS50885"/>
    </source>
</evidence>
<dbReference type="RefSeq" id="WP_035660810.1">
    <property type="nucleotide sequence ID" value="NZ_BAUV01000001.1"/>
</dbReference>
<keyword evidence="8" id="KW-1133">Transmembrane helix</keyword>
<evidence type="ECO:0000256" key="3">
    <source>
        <dbReference type="ARBA" id="ARBA00023136"/>
    </source>
</evidence>
<dbReference type="EMBL" id="BAUV01000001">
    <property type="protein sequence ID" value="GAE33043.1"/>
    <property type="molecule type" value="Genomic_DNA"/>
</dbReference>
<dbReference type="InterPro" id="IPR003660">
    <property type="entry name" value="HAMP_dom"/>
</dbReference>
<dbReference type="GO" id="GO:0005886">
    <property type="term" value="C:plasma membrane"/>
    <property type="evidence" value="ECO:0007669"/>
    <property type="project" value="UniProtKB-SubCell"/>
</dbReference>
<dbReference type="STRING" id="1236973.JCM9157_27"/>
<name>W4QN16_HALA3</name>
<dbReference type="OrthoDB" id="9814363at2"/>
<evidence type="ECO:0000256" key="5">
    <source>
        <dbReference type="ARBA" id="ARBA00029447"/>
    </source>
</evidence>
<dbReference type="Pfam" id="PF00015">
    <property type="entry name" value="MCPsignal"/>
    <property type="match status" value="1"/>
</dbReference>
<dbReference type="PROSITE" id="PS50111">
    <property type="entry name" value="CHEMOTAXIS_TRANSDUC_2"/>
    <property type="match status" value="1"/>
</dbReference>
<dbReference type="CDD" id="cd06225">
    <property type="entry name" value="HAMP"/>
    <property type="match status" value="1"/>
</dbReference>
<dbReference type="GO" id="GO:0007165">
    <property type="term" value="P:signal transduction"/>
    <property type="evidence" value="ECO:0007669"/>
    <property type="project" value="UniProtKB-KW"/>
</dbReference>
<sequence>MKFIKNLSIRAKLLGIFGSVIILFIGGFVASFLELDRAEEEVENLERRANSAIMATEIAALFRAKYIPIAEYARTGHFREVEFMDFDSKLVSIFERIESQLTTEQQMELFATIVQNNEKMDQIKDDFLAKQAIDEKVMEELGTIRHDTAMAALRLSDSMYEQFLGSGVETKEALAVTKMTLAMSVAVAFLIGTTLFVLFSKYISKALNNVVQLATGISQGNLQLEKIKVTSKDEIGKVSYSMNQMLDNLRHLLVNISQTTSQVAASSEQLTASAGETSKSTDSISQSIQEVASGTDLQVEGANTVTGAISEITSGMQQISSSMVRVNEMTSRSNDNAIEGVEVMYNSIEHMKNNINQKAFQTAGVVQQLGEKSVEIGEISQLITNVAEQTNLLALNAAIEAARAGEHGRGFAVVADEVRKLAEQSRQSAGQINSLISEIQTGIRDSVSSMDEVTKSVGEGIVFAEQAGTSFGDITGAISEVMSQVEEVSAAIQQMQSNTEAVNHSVKEMALIAENSASNTQNVAASAEEQNASMQEVLAAAETLNQMAEDLQKNVDTFKF</sequence>
<gene>
    <name evidence="11" type="ORF">JCM9157_27</name>
</gene>
<dbReference type="PROSITE" id="PS50885">
    <property type="entry name" value="HAMP"/>
    <property type="match status" value="1"/>
</dbReference>
<keyword evidence="2" id="KW-1003">Cell membrane</keyword>
<dbReference type="AlphaFoldDB" id="W4QN16"/>
<keyword evidence="8" id="KW-0812">Transmembrane</keyword>
<feature type="domain" description="Methyl-accepting transducer" evidence="9">
    <location>
        <begin position="273"/>
        <end position="510"/>
    </location>
</feature>
<organism evidence="11 12">
    <name type="scientific">Halalkalibacter akibai (strain ATCC 43226 / DSM 21942 / CIP 109018 / JCM 9157 / 1139)</name>
    <name type="common">Bacillus akibai</name>
    <dbReference type="NCBI Taxonomy" id="1236973"/>
    <lineage>
        <taxon>Bacteria</taxon>
        <taxon>Bacillati</taxon>
        <taxon>Bacillota</taxon>
        <taxon>Bacilli</taxon>
        <taxon>Bacillales</taxon>
        <taxon>Bacillaceae</taxon>
        <taxon>Halalkalibacter</taxon>
    </lineage>
</organism>
<comment type="similarity">
    <text evidence="5">Belongs to the methyl-accepting chemotaxis (MCP) protein family.</text>
</comment>
<feature type="coiled-coil region" evidence="7">
    <location>
        <begin position="28"/>
        <end position="55"/>
    </location>
</feature>
<feature type="coiled-coil region" evidence="7">
    <location>
        <begin position="524"/>
        <end position="554"/>
    </location>
</feature>